<evidence type="ECO:0000256" key="1">
    <source>
        <dbReference type="SAM" id="MobiDB-lite"/>
    </source>
</evidence>
<sequence length="404" mass="46755">MSDHDDVPVDDEIPEDEPPSDDWFTDDDGDDMDASFKDYDISASPNDFNVKTIVDFIDSGPVKIPAFQRNYVWDIKRASKLIESILIGLPIPQIFLYEEERNSFLVIDGQQRLMSLYYFAKGRFPRRAQRPAIRRIMAEQGSLPMSILSDDRYFQKFNLMLPPAAPGQSSKYHRKNFDTLGSDQITFNLRTIRNVIIKQNAPDEDGDSSVFEIFHRLNTGGVNLRQQEIRTSIYHSNFMSRLDRVNLNPEWRRLLGQPEPDLHAKDLEILLRSIAMVADGETYTEPMGRFLNLFAKKCKRLDEGKLNYIEQLFEAFFEVMKGVPEESFRVKQTNRFSIAMFEAVFRAVCVDAFRDQTLDVLPLTAERLAHLKSDQEFVSATRYGIGRSMYVKLRYDRARALLTP</sequence>
<evidence type="ECO:0000313" key="3">
    <source>
        <dbReference type="EMBL" id="MDR6293769.1"/>
    </source>
</evidence>
<gene>
    <name evidence="3" type="ORF">E9232_006322</name>
</gene>
<keyword evidence="4" id="KW-1185">Reference proteome</keyword>
<name>A0ABU1JYS5_9PROT</name>
<proteinExistence type="predicted"/>
<evidence type="ECO:0000259" key="2">
    <source>
        <dbReference type="Pfam" id="PF03235"/>
    </source>
</evidence>
<dbReference type="PANTHER" id="PTHR39639:SF1">
    <property type="entry name" value="DUF262 DOMAIN-CONTAINING PROTEIN"/>
    <property type="match status" value="1"/>
</dbReference>
<dbReference type="InterPro" id="IPR004919">
    <property type="entry name" value="GmrSD_N"/>
</dbReference>
<feature type="region of interest" description="Disordered" evidence="1">
    <location>
        <begin position="1"/>
        <end position="31"/>
    </location>
</feature>
<reference evidence="3 4" key="1">
    <citation type="submission" date="2023-07" db="EMBL/GenBank/DDBJ databases">
        <title>Sorghum-associated microbial communities from plants grown in Nebraska, USA.</title>
        <authorList>
            <person name="Schachtman D."/>
        </authorList>
    </citation>
    <scope>NUCLEOTIDE SEQUENCE [LARGE SCALE GENOMIC DNA]</scope>
    <source>
        <strain evidence="3 4">584</strain>
    </source>
</reference>
<dbReference type="EMBL" id="JAVDPW010000014">
    <property type="protein sequence ID" value="MDR6293769.1"/>
    <property type="molecule type" value="Genomic_DNA"/>
</dbReference>
<comment type="caution">
    <text evidence="3">The sequence shown here is derived from an EMBL/GenBank/DDBJ whole genome shotgun (WGS) entry which is preliminary data.</text>
</comment>
<dbReference type="Proteomes" id="UP001262410">
    <property type="component" value="Unassembled WGS sequence"/>
</dbReference>
<dbReference type="RefSeq" id="WP_309801015.1">
    <property type="nucleotide sequence ID" value="NZ_JAVDPW010000014.1"/>
</dbReference>
<dbReference type="PANTHER" id="PTHR39639">
    <property type="entry name" value="CHROMOSOME 16, WHOLE GENOME SHOTGUN SEQUENCE"/>
    <property type="match status" value="1"/>
</dbReference>
<feature type="compositionally biased region" description="Acidic residues" evidence="1">
    <location>
        <begin position="8"/>
        <end position="31"/>
    </location>
</feature>
<dbReference type="Pfam" id="PF03235">
    <property type="entry name" value="GmrSD_N"/>
    <property type="match status" value="1"/>
</dbReference>
<evidence type="ECO:0000313" key="4">
    <source>
        <dbReference type="Proteomes" id="UP001262410"/>
    </source>
</evidence>
<accession>A0ABU1JYS5</accession>
<protein>
    <recommendedName>
        <fullName evidence="2">GmrSD restriction endonucleases N-terminal domain-containing protein</fullName>
    </recommendedName>
</protein>
<feature type="domain" description="GmrSD restriction endonucleases N-terminal" evidence="2">
    <location>
        <begin position="51"/>
        <end position="234"/>
    </location>
</feature>
<organism evidence="3 4">
    <name type="scientific">Inquilinus ginsengisoli</name>
    <dbReference type="NCBI Taxonomy" id="363840"/>
    <lineage>
        <taxon>Bacteria</taxon>
        <taxon>Pseudomonadati</taxon>
        <taxon>Pseudomonadota</taxon>
        <taxon>Alphaproteobacteria</taxon>
        <taxon>Rhodospirillales</taxon>
        <taxon>Rhodospirillaceae</taxon>
        <taxon>Inquilinus</taxon>
    </lineage>
</organism>